<evidence type="ECO:0000256" key="1">
    <source>
        <dbReference type="ARBA" id="ARBA00004123"/>
    </source>
</evidence>
<evidence type="ECO:0000259" key="4">
    <source>
        <dbReference type="Pfam" id="PF08573"/>
    </source>
</evidence>
<evidence type="ECO:0000256" key="2">
    <source>
        <dbReference type="ARBA" id="ARBA00022763"/>
    </source>
</evidence>
<keyword evidence="5" id="KW-0540">Nuclease</keyword>
<accession>A0AAW1IR21</accession>
<feature type="domain" description="DNA endonuclease activator Ctp1 C-terminal" evidence="4">
    <location>
        <begin position="283"/>
        <end position="321"/>
    </location>
</feature>
<dbReference type="InterPro" id="IPR013882">
    <property type="entry name" value="Ctp1_C"/>
</dbReference>
<keyword evidence="3" id="KW-0539">Nucleus</keyword>
<keyword evidence="5" id="KW-0378">Hydrolase</keyword>
<keyword evidence="5" id="KW-0255">Endonuclease</keyword>
<proteinExistence type="predicted"/>
<name>A0AAW1IR21_POPJA</name>
<dbReference type="Proteomes" id="UP001458880">
    <property type="component" value="Unassembled WGS sequence"/>
</dbReference>
<evidence type="ECO:0000313" key="5">
    <source>
        <dbReference type="EMBL" id="KAK9692492.1"/>
    </source>
</evidence>
<gene>
    <name evidence="5" type="ORF">QE152_g35138</name>
</gene>
<comment type="subcellular location">
    <subcellularLocation>
        <location evidence="1">Nucleus</location>
    </subcellularLocation>
</comment>
<dbReference type="GO" id="GO:0005634">
    <property type="term" value="C:nucleus"/>
    <property type="evidence" value="ECO:0007669"/>
    <property type="project" value="UniProtKB-SubCell"/>
</dbReference>
<dbReference type="Pfam" id="PF08573">
    <property type="entry name" value="SAE2"/>
    <property type="match status" value="1"/>
</dbReference>
<evidence type="ECO:0000313" key="6">
    <source>
        <dbReference type="Proteomes" id="UP001458880"/>
    </source>
</evidence>
<organism evidence="5 6">
    <name type="scientific">Popillia japonica</name>
    <name type="common">Japanese beetle</name>
    <dbReference type="NCBI Taxonomy" id="7064"/>
    <lineage>
        <taxon>Eukaryota</taxon>
        <taxon>Metazoa</taxon>
        <taxon>Ecdysozoa</taxon>
        <taxon>Arthropoda</taxon>
        <taxon>Hexapoda</taxon>
        <taxon>Insecta</taxon>
        <taxon>Pterygota</taxon>
        <taxon>Neoptera</taxon>
        <taxon>Endopterygota</taxon>
        <taxon>Coleoptera</taxon>
        <taxon>Polyphaga</taxon>
        <taxon>Scarabaeiformia</taxon>
        <taxon>Scarabaeidae</taxon>
        <taxon>Rutelinae</taxon>
        <taxon>Popillia</taxon>
    </lineage>
</organism>
<dbReference type="AlphaFoldDB" id="A0AAW1IR21"/>
<comment type="caution">
    <text evidence="5">The sequence shown here is derived from an EMBL/GenBank/DDBJ whole genome shotgun (WGS) entry which is preliminary data.</text>
</comment>
<dbReference type="GO" id="GO:0006281">
    <property type="term" value="P:DNA repair"/>
    <property type="evidence" value="ECO:0007669"/>
    <property type="project" value="InterPro"/>
</dbReference>
<keyword evidence="2" id="KW-0227">DNA damage</keyword>
<sequence length="335" mass="38255">MNSRPLDQWISLYDKGVESAWYSQQTELRNAAMVLKALENVLKGIYTEAENKFKLFEETVRTANKSVVLCPFSDEKENAIVEQSANVSEIFLPSGVSKSPELNDGMRDNDEIAQYNFCTSPKINKPSKLTKLKRLKQHGALNYSALTIKTPPNKLSKAADIIDSTVIEKTPNDSYTFKKERSKFKNISKNKPRSKLIDATLTQMYCNNNSTKDINNDSQVTICSSTIEPNSPEKKLVPFNDAKGQDNQNARLFKELVVRGKARQNLEGWDCSDCKNFYQELSLNTQETKKLLNKCSKHRSKFKPIDYTPKGFWDLKFSPTQNEEKDSSDSTYFQY</sequence>
<dbReference type="EMBL" id="JASPKY010000580">
    <property type="protein sequence ID" value="KAK9692492.1"/>
    <property type="molecule type" value="Genomic_DNA"/>
</dbReference>
<protein>
    <submittedName>
        <fullName evidence="5">DNA endonuclease activator SAE2/CtIP C-terminus</fullName>
    </submittedName>
</protein>
<reference evidence="5 6" key="1">
    <citation type="journal article" date="2024" name="BMC Genomics">
        <title>De novo assembly and annotation of Popillia japonica's genome with initial clues to its potential as an invasive pest.</title>
        <authorList>
            <person name="Cucini C."/>
            <person name="Boschi S."/>
            <person name="Funari R."/>
            <person name="Cardaioli E."/>
            <person name="Iannotti N."/>
            <person name="Marturano G."/>
            <person name="Paoli F."/>
            <person name="Bruttini M."/>
            <person name="Carapelli A."/>
            <person name="Frati F."/>
            <person name="Nardi F."/>
        </authorList>
    </citation>
    <scope>NUCLEOTIDE SEQUENCE [LARGE SCALE GENOMIC DNA]</scope>
    <source>
        <strain evidence="5">DMR45628</strain>
    </source>
</reference>
<dbReference type="GO" id="GO:0004519">
    <property type="term" value="F:endonuclease activity"/>
    <property type="evidence" value="ECO:0007669"/>
    <property type="project" value="UniProtKB-KW"/>
</dbReference>
<keyword evidence="6" id="KW-1185">Reference proteome</keyword>
<evidence type="ECO:0000256" key="3">
    <source>
        <dbReference type="ARBA" id="ARBA00023242"/>
    </source>
</evidence>